<evidence type="ECO:0000256" key="1">
    <source>
        <dbReference type="ARBA" id="ARBA00023125"/>
    </source>
</evidence>
<dbReference type="AlphaFoldDB" id="A0A559IXT7"/>
<dbReference type="GO" id="GO:0003677">
    <property type="term" value="F:DNA binding"/>
    <property type="evidence" value="ECO:0007669"/>
    <property type="project" value="UniProtKB-UniRule"/>
</dbReference>
<name>A0A559IXT7_9BACL</name>
<evidence type="ECO:0000313" key="4">
    <source>
        <dbReference type="EMBL" id="TVX92401.1"/>
    </source>
</evidence>
<sequence>MNIIEGHQQSKEWITLSLLYLMEHKVYSDIKVTEIAKKSGMVRQTIYRNYQDKDDILFEYLCHQLNLIDSRIIDNQLSGEAIFVVFFDMWKEFVPSSLLKNIHSADRKIRQIIYKSLEYFVQNKYLNYFMSAQIPVSALHDYALRSLASILHGVLIEWSLQSYKQSSAEIGKLTYQLTSSIRQYCLQDAID</sequence>
<dbReference type="OrthoDB" id="9810250at2"/>
<proteinExistence type="predicted"/>
<evidence type="ECO:0000313" key="5">
    <source>
        <dbReference type="Proteomes" id="UP000318102"/>
    </source>
</evidence>
<dbReference type="Proteomes" id="UP000318102">
    <property type="component" value="Unassembled WGS sequence"/>
</dbReference>
<feature type="DNA-binding region" description="H-T-H motif" evidence="2">
    <location>
        <begin position="31"/>
        <end position="50"/>
    </location>
</feature>
<evidence type="ECO:0000259" key="3">
    <source>
        <dbReference type="PROSITE" id="PS50977"/>
    </source>
</evidence>
<dbReference type="Gene3D" id="1.10.357.10">
    <property type="entry name" value="Tetracycline Repressor, domain 2"/>
    <property type="match status" value="1"/>
</dbReference>
<keyword evidence="1 2" id="KW-0238">DNA-binding</keyword>
<feature type="domain" description="HTH tetR-type" evidence="3">
    <location>
        <begin position="8"/>
        <end position="68"/>
    </location>
</feature>
<keyword evidence="5" id="KW-1185">Reference proteome</keyword>
<dbReference type="EMBL" id="VNJK01000001">
    <property type="protein sequence ID" value="TVX92401.1"/>
    <property type="molecule type" value="Genomic_DNA"/>
</dbReference>
<dbReference type="SUPFAM" id="SSF46689">
    <property type="entry name" value="Homeodomain-like"/>
    <property type="match status" value="1"/>
</dbReference>
<dbReference type="RefSeq" id="WP_144987833.1">
    <property type="nucleotide sequence ID" value="NZ_VNJK01000001.1"/>
</dbReference>
<evidence type="ECO:0000256" key="2">
    <source>
        <dbReference type="PROSITE-ProRule" id="PRU00335"/>
    </source>
</evidence>
<gene>
    <name evidence="4" type="ORF">FPZ44_04580</name>
</gene>
<protein>
    <submittedName>
        <fullName evidence="4">TetR/AcrR family transcriptional regulator</fullName>
    </submittedName>
</protein>
<dbReference type="InterPro" id="IPR001647">
    <property type="entry name" value="HTH_TetR"/>
</dbReference>
<reference evidence="4 5" key="1">
    <citation type="submission" date="2019-07" db="EMBL/GenBank/DDBJ databases">
        <authorList>
            <person name="Kim J."/>
        </authorList>
    </citation>
    <scope>NUCLEOTIDE SEQUENCE [LARGE SCALE GENOMIC DNA]</scope>
    <source>
        <strain evidence="4 5">N4</strain>
    </source>
</reference>
<organism evidence="4 5">
    <name type="scientific">Paenibacillus agilis</name>
    <dbReference type="NCBI Taxonomy" id="3020863"/>
    <lineage>
        <taxon>Bacteria</taxon>
        <taxon>Bacillati</taxon>
        <taxon>Bacillota</taxon>
        <taxon>Bacilli</taxon>
        <taxon>Bacillales</taxon>
        <taxon>Paenibacillaceae</taxon>
        <taxon>Paenibacillus</taxon>
    </lineage>
</organism>
<dbReference type="InterPro" id="IPR009057">
    <property type="entry name" value="Homeodomain-like_sf"/>
</dbReference>
<accession>A0A559IXT7</accession>
<dbReference type="PROSITE" id="PS50977">
    <property type="entry name" value="HTH_TETR_2"/>
    <property type="match status" value="1"/>
</dbReference>
<comment type="caution">
    <text evidence="4">The sequence shown here is derived from an EMBL/GenBank/DDBJ whole genome shotgun (WGS) entry which is preliminary data.</text>
</comment>